<gene>
    <name evidence="1" type="ORF">K1T71_001363</name>
</gene>
<sequence length="236" mass="26667">MYLLLVTFLCITCISANLPCKISDHECTKKAAASSYSRWFEILKESLEPLHKDLIEGNFPTLNYKFLDTNTTGFSQCSVEDLKFSGDKVKDNLKFDLKMFCPRLMMKGNYELKGVLISESVVGKGPYTMECKGYTFVVNADMNTHPGPDGKEVATIKSFKVDVESAKGMQFDFKNLFNGQKELSDAVHKFANENWEAVSKAFQGPFMTANFETMIKIVNNKILKHIPLDTYIDSKV</sequence>
<name>A0ACC1DIF3_9NEOP</name>
<organism evidence="1 2">
    <name type="scientific">Dendrolimus kikuchii</name>
    <dbReference type="NCBI Taxonomy" id="765133"/>
    <lineage>
        <taxon>Eukaryota</taxon>
        <taxon>Metazoa</taxon>
        <taxon>Ecdysozoa</taxon>
        <taxon>Arthropoda</taxon>
        <taxon>Hexapoda</taxon>
        <taxon>Insecta</taxon>
        <taxon>Pterygota</taxon>
        <taxon>Neoptera</taxon>
        <taxon>Endopterygota</taxon>
        <taxon>Lepidoptera</taxon>
        <taxon>Glossata</taxon>
        <taxon>Ditrysia</taxon>
        <taxon>Bombycoidea</taxon>
        <taxon>Lasiocampidae</taxon>
        <taxon>Dendrolimus</taxon>
    </lineage>
</organism>
<dbReference type="EMBL" id="CM034388">
    <property type="protein sequence ID" value="KAJ0183387.1"/>
    <property type="molecule type" value="Genomic_DNA"/>
</dbReference>
<accession>A0ACC1DIF3</accession>
<comment type="caution">
    <text evidence="1">The sequence shown here is derived from an EMBL/GenBank/DDBJ whole genome shotgun (WGS) entry which is preliminary data.</text>
</comment>
<protein>
    <submittedName>
        <fullName evidence="1">Uncharacterized protein</fullName>
    </submittedName>
</protein>
<proteinExistence type="predicted"/>
<evidence type="ECO:0000313" key="1">
    <source>
        <dbReference type="EMBL" id="KAJ0183387.1"/>
    </source>
</evidence>
<reference evidence="1 2" key="1">
    <citation type="journal article" date="2021" name="Front. Genet.">
        <title>Chromosome-Level Genome Assembly Reveals Significant Gene Expansion in the Toll and IMD Signaling Pathways of Dendrolimus kikuchii.</title>
        <authorList>
            <person name="Zhou J."/>
            <person name="Wu P."/>
            <person name="Xiong Z."/>
            <person name="Liu N."/>
            <person name="Zhao N."/>
            <person name="Ji M."/>
            <person name="Qiu Y."/>
            <person name="Yang B."/>
        </authorList>
    </citation>
    <scope>NUCLEOTIDE SEQUENCE [LARGE SCALE GENOMIC DNA]</scope>
    <source>
        <strain evidence="1">Ann1</strain>
    </source>
</reference>
<dbReference type="Proteomes" id="UP000824533">
    <property type="component" value="Linkage Group LG02"/>
</dbReference>
<evidence type="ECO:0000313" key="2">
    <source>
        <dbReference type="Proteomes" id="UP000824533"/>
    </source>
</evidence>
<keyword evidence="2" id="KW-1185">Reference proteome</keyword>